<dbReference type="GO" id="GO:0019748">
    <property type="term" value="P:secondary metabolic process"/>
    <property type="evidence" value="ECO:0007669"/>
    <property type="project" value="TreeGrafter"/>
</dbReference>
<protein>
    <submittedName>
        <fullName evidence="3">Amidohydrolase</fullName>
    </submittedName>
</protein>
<keyword evidence="1" id="KW-0456">Lyase</keyword>
<gene>
    <name evidence="3" type="ORF">Amac_029740</name>
</gene>
<dbReference type="SUPFAM" id="SSF51556">
    <property type="entry name" value="Metallo-dependent hydrolases"/>
    <property type="match status" value="1"/>
</dbReference>
<dbReference type="InterPro" id="IPR032466">
    <property type="entry name" value="Metal_Hydrolase"/>
</dbReference>
<dbReference type="GO" id="GO:0016831">
    <property type="term" value="F:carboxy-lyase activity"/>
    <property type="evidence" value="ECO:0007669"/>
    <property type="project" value="InterPro"/>
</dbReference>
<proteinExistence type="predicted"/>
<sequence>MKLDYKPFDADNHYYESLDAFTRYQAKAMARRGVQVLREGKRAYILVGGKILRFIANPTFNPVIVPGSTELMFRGQVPEGVDPASLSKVEPIHAEYQDRDARIRVMDEQGLGAVLMFPTLGVGVEQALISDTEAATHCLASFNRWLEEDWGFAYQGRIFAAPLLSLADPDAALAELDSLIERGAKLIHLRPAPVPSAAGPRSFGHPAHDPVWARLAEAGIPVAFHLGDSGYMHYSAAWGGESEMDPFGRKHDALDQVLVDDRAIYDTMASMIVHGVFHRFPTLRVASIENGSDWVAILAKRLRKKANQAPSFFPEDPLDVLRRNVWVSPYYEEDLPMLAQTIGANKILFGSDWPHGEGLSDPVSFTKELTGFSAGDVRKIMRDNVIEYLGAEPAQ</sequence>
<dbReference type="EMBL" id="BLAE01000015">
    <property type="protein sequence ID" value="GES09378.1"/>
    <property type="molecule type" value="Genomic_DNA"/>
</dbReference>
<dbReference type="InterPro" id="IPR032465">
    <property type="entry name" value="ACMSD"/>
</dbReference>
<dbReference type="PANTHER" id="PTHR21240">
    <property type="entry name" value="2-AMINO-3-CARBOXYLMUCONATE-6-SEMIALDEHYDE DECARBOXYLASE"/>
    <property type="match status" value="1"/>
</dbReference>
<dbReference type="GO" id="GO:0005737">
    <property type="term" value="C:cytoplasm"/>
    <property type="evidence" value="ECO:0007669"/>
    <property type="project" value="TreeGrafter"/>
</dbReference>
<dbReference type="Pfam" id="PF04909">
    <property type="entry name" value="Amidohydro_2"/>
    <property type="match status" value="1"/>
</dbReference>
<organism evidence="3 4">
    <name type="scientific">Acrocarpospora macrocephala</name>
    <dbReference type="NCBI Taxonomy" id="150177"/>
    <lineage>
        <taxon>Bacteria</taxon>
        <taxon>Bacillati</taxon>
        <taxon>Actinomycetota</taxon>
        <taxon>Actinomycetes</taxon>
        <taxon>Streptosporangiales</taxon>
        <taxon>Streptosporangiaceae</taxon>
        <taxon>Acrocarpospora</taxon>
    </lineage>
</organism>
<feature type="domain" description="Amidohydrolase-related" evidence="2">
    <location>
        <begin position="133"/>
        <end position="384"/>
    </location>
</feature>
<reference evidence="3 4" key="1">
    <citation type="submission" date="2019-10" db="EMBL/GenBank/DDBJ databases">
        <title>Whole genome shotgun sequence of Acrocarpospora macrocephala NBRC 16266.</title>
        <authorList>
            <person name="Ichikawa N."/>
            <person name="Kimura A."/>
            <person name="Kitahashi Y."/>
            <person name="Komaki H."/>
            <person name="Oguchi A."/>
        </authorList>
    </citation>
    <scope>NUCLEOTIDE SEQUENCE [LARGE SCALE GENOMIC DNA]</scope>
    <source>
        <strain evidence="3 4">NBRC 16266</strain>
    </source>
</reference>
<keyword evidence="4" id="KW-1185">Reference proteome</keyword>
<dbReference type="RefSeq" id="WP_155354921.1">
    <property type="nucleotide sequence ID" value="NZ_BAAAHL010000069.1"/>
</dbReference>
<dbReference type="PANTHER" id="PTHR21240:SF28">
    <property type="entry name" value="ISO-OROTATE DECARBOXYLASE (EUROFUNG)"/>
    <property type="match status" value="1"/>
</dbReference>
<dbReference type="InterPro" id="IPR006680">
    <property type="entry name" value="Amidohydro-rel"/>
</dbReference>
<evidence type="ECO:0000313" key="3">
    <source>
        <dbReference type="EMBL" id="GES09378.1"/>
    </source>
</evidence>
<name>A0A5M3WT93_9ACTN</name>
<dbReference type="GO" id="GO:0016787">
    <property type="term" value="F:hydrolase activity"/>
    <property type="evidence" value="ECO:0007669"/>
    <property type="project" value="UniProtKB-KW"/>
</dbReference>
<accession>A0A5M3WT93</accession>
<dbReference type="Proteomes" id="UP000331127">
    <property type="component" value="Unassembled WGS sequence"/>
</dbReference>
<dbReference type="Gene3D" id="3.20.20.140">
    <property type="entry name" value="Metal-dependent hydrolases"/>
    <property type="match status" value="1"/>
</dbReference>
<comment type="caution">
    <text evidence="3">The sequence shown here is derived from an EMBL/GenBank/DDBJ whole genome shotgun (WGS) entry which is preliminary data.</text>
</comment>
<dbReference type="AlphaFoldDB" id="A0A5M3WT93"/>
<keyword evidence="3" id="KW-0378">Hydrolase</keyword>
<evidence type="ECO:0000259" key="2">
    <source>
        <dbReference type="Pfam" id="PF04909"/>
    </source>
</evidence>
<dbReference type="OrthoDB" id="8673349at2"/>
<evidence type="ECO:0000256" key="1">
    <source>
        <dbReference type="ARBA" id="ARBA00023239"/>
    </source>
</evidence>
<evidence type="ECO:0000313" key="4">
    <source>
        <dbReference type="Proteomes" id="UP000331127"/>
    </source>
</evidence>